<dbReference type="PANTHER" id="PTHR48042">
    <property type="entry name" value="ABC TRANSPORTER G FAMILY MEMBER 11"/>
    <property type="match status" value="1"/>
</dbReference>
<evidence type="ECO:0000256" key="3">
    <source>
        <dbReference type="SAM" id="Phobius"/>
    </source>
</evidence>
<keyword evidence="3" id="KW-1133">Transmembrane helix</keyword>
<keyword evidence="2" id="KW-0813">Transport</keyword>
<dbReference type="InterPro" id="IPR052215">
    <property type="entry name" value="Plant_ABCG"/>
</dbReference>
<comment type="similarity">
    <text evidence="1">Belongs to the ABC transporter superfamily. ABCG family. Eye pigment precursor importer (TC 3.A.1.204) subfamily.</text>
</comment>
<keyword evidence="3" id="KW-0812">Transmembrane</keyword>
<sequence>MLVQWAYPLHDISLSCYMPLLALRIVALHLLACAVDVMPKPVWTYPLHYISFHSYTFYGFMQNEFENTDGWGCPCADQEGGCPDVVGGSACTATGDVVLRYWLQGGVSLGKWSSFGIQWVMVVGYRVLFWMLLVLKEKRRT</sequence>
<feature type="transmembrane region" description="Helical" evidence="3">
    <location>
        <begin position="12"/>
        <end position="35"/>
    </location>
</feature>
<name>A0A7S3R941_DUNTE</name>
<dbReference type="PANTHER" id="PTHR48042:SF11">
    <property type="entry name" value="ABC TRANSPORTER G FAMILY MEMBER 11"/>
    <property type="match status" value="1"/>
</dbReference>
<evidence type="ECO:0000256" key="2">
    <source>
        <dbReference type="ARBA" id="ARBA00022448"/>
    </source>
</evidence>
<organism evidence="4">
    <name type="scientific">Dunaliella tertiolecta</name>
    <name type="common">Green alga</name>
    <dbReference type="NCBI Taxonomy" id="3047"/>
    <lineage>
        <taxon>Eukaryota</taxon>
        <taxon>Viridiplantae</taxon>
        <taxon>Chlorophyta</taxon>
        <taxon>core chlorophytes</taxon>
        <taxon>Chlorophyceae</taxon>
        <taxon>CS clade</taxon>
        <taxon>Chlamydomonadales</taxon>
        <taxon>Dunaliellaceae</taxon>
        <taxon>Dunaliella</taxon>
    </lineage>
</organism>
<gene>
    <name evidence="4" type="ORF">DTER00134_LOCUS21171</name>
</gene>
<evidence type="ECO:0000256" key="1">
    <source>
        <dbReference type="ARBA" id="ARBA00005814"/>
    </source>
</evidence>
<accession>A0A7S3R941</accession>
<reference evidence="4" key="1">
    <citation type="submission" date="2021-01" db="EMBL/GenBank/DDBJ databases">
        <authorList>
            <person name="Corre E."/>
            <person name="Pelletier E."/>
            <person name="Niang G."/>
            <person name="Scheremetjew M."/>
            <person name="Finn R."/>
            <person name="Kale V."/>
            <person name="Holt S."/>
            <person name="Cochrane G."/>
            <person name="Meng A."/>
            <person name="Brown T."/>
            <person name="Cohen L."/>
        </authorList>
    </citation>
    <scope>NUCLEOTIDE SEQUENCE</scope>
    <source>
        <strain evidence="4">CCMP1320</strain>
    </source>
</reference>
<evidence type="ECO:0000313" key="4">
    <source>
        <dbReference type="EMBL" id="CAE0506098.1"/>
    </source>
</evidence>
<protein>
    <submittedName>
        <fullName evidence="4">Uncharacterized protein</fullName>
    </submittedName>
</protein>
<dbReference type="AlphaFoldDB" id="A0A7S3R941"/>
<proteinExistence type="inferred from homology"/>
<feature type="transmembrane region" description="Helical" evidence="3">
    <location>
        <begin position="116"/>
        <end position="135"/>
    </location>
</feature>
<keyword evidence="3" id="KW-0472">Membrane</keyword>
<dbReference type="EMBL" id="HBIP01034700">
    <property type="protein sequence ID" value="CAE0506098.1"/>
    <property type="molecule type" value="Transcribed_RNA"/>
</dbReference>